<keyword evidence="1" id="KW-0812">Transmembrane</keyword>
<proteinExistence type="predicted"/>
<keyword evidence="1" id="KW-0472">Membrane</keyword>
<accession>A0A7S6SXM5</accession>
<feature type="transmembrane region" description="Helical" evidence="1">
    <location>
        <begin position="230"/>
        <end position="251"/>
    </location>
</feature>
<protein>
    <submittedName>
        <fullName evidence="2">Uncharacterized protein</fullName>
    </submittedName>
</protein>
<sequence>MGGGGKQSIKQSIDIKSSTTIIEKNIQENTQKVQASATANNKLKVKIGDVVGCNLDFNQKATADAQSSATQSIDSIMQSKQEVANDMKSKVAAAMEKSTQAGNFQFGDKQNTEIDIKKDIDTTIENVFEKKNLQEVVGNAVSTNEAEIEIGNYDCTLGGQLDLTQDASAKVAATAVMADMTKKLMETKSINKLAEEIDSKQKTENKGAAEVVDSVGDAAAGIIGAYGMAMWAPAIACVLICGSILMMGMMMSKSKGGRQAMGAGFNKVVAMRR</sequence>
<evidence type="ECO:0000313" key="2">
    <source>
        <dbReference type="EMBL" id="QOR60498.1"/>
    </source>
</evidence>
<dbReference type="EMBL" id="MK522038">
    <property type="protein sequence ID" value="QOR60498.1"/>
    <property type="molecule type" value="Genomic_DNA"/>
</dbReference>
<name>A0A7S6SXM5_9PHYC</name>
<reference evidence="2" key="1">
    <citation type="submission" date="2019-02" db="EMBL/GenBank/DDBJ databases">
        <authorList>
            <person name="Bachy C."/>
            <person name="Yung C.-M."/>
            <person name="Roux S."/>
            <person name="Sullivan M.B."/>
            <person name="Worden A.Z."/>
        </authorList>
    </citation>
    <scope>NUCLEOTIDE SEQUENCE</scope>
    <source>
        <strain evidence="2">BII-V2</strain>
    </source>
</reference>
<keyword evidence="1" id="KW-1133">Transmembrane helix</keyword>
<organism evidence="2">
    <name type="scientific">Bathycoccus sp. RCC716 virus 2</name>
    <dbReference type="NCBI Taxonomy" id="2530039"/>
    <lineage>
        <taxon>Viruses</taxon>
        <taxon>Varidnaviria</taxon>
        <taxon>Bamfordvirae</taxon>
        <taxon>Nucleocytoviricota</taxon>
        <taxon>Megaviricetes</taxon>
        <taxon>Algavirales</taxon>
        <taxon>Phycodnaviridae</taxon>
        <taxon>Prasinovirus</taxon>
    </lineage>
</organism>
<evidence type="ECO:0000256" key="1">
    <source>
        <dbReference type="SAM" id="Phobius"/>
    </source>
</evidence>